<keyword evidence="2" id="KW-1185">Reference proteome</keyword>
<name>A0A392LYA1_9FABA</name>
<dbReference type="AlphaFoldDB" id="A0A392LYA1"/>
<evidence type="ECO:0000313" key="1">
    <source>
        <dbReference type="EMBL" id="MCH79930.1"/>
    </source>
</evidence>
<sequence length="104" mass="12030">MRADLLSKLASTKKPGSHRTVIQETILTPSINVEALMMVIEEEDWRSPIIRYLQKDELPGEKDKTFKIRKMAAWYSMIGDKLYKRGFASPLLLCVSKEESKRIM</sequence>
<dbReference type="PANTHER" id="PTHR48475:SF2">
    <property type="entry name" value="RIBONUCLEASE H"/>
    <property type="match status" value="1"/>
</dbReference>
<proteinExistence type="predicted"/>
<dbReference type="PANTHER" id="PTHR48475">
    <property type="entry name" value="RIBONUCLEASE H"/>
    <property type="match status" value="1"/>
</dbReference>
<protein>
    <submittedName>
        <fullName evidence="1">Gag-pol polyprotein</fullName>
    </submittedName>
</protein>
<comment type="caution">
    <text evidence="1">The sequence shown here is derived from an EMBL/GenBank/DDBJ whole genome shotgun (WGS) entry which is preliminary data.</text>
</comment>
<evidence type="ECO:0000313" key="2">
    <source>
        <dbReference type="Proteomes" id="UP000265520"/>
    </source>
</evidence>
<dbReference type="Proteomes" id="UP000265520">
    <property type="component" value="Unassembled WGS sequence"/>
</dbReference>
<accession>A0A392LYA1</accession>
<reference evidence="1 2" key="1">
    <citation type="journal article" date="2018" name="Front. Plant Sci.">
        <title>Red Clover (Trifolium pratense) and Zigzag Clover (T. medium) - A Picture of Genomic Similarities and Differences.</title>
        <authorList>
            <person name="Dluhosova J."/>
            <person name="Istvanek J."/>
            <person name="Nedelnik J."/>
            <person name="Repkova J."/>
        </authorList>
    </citation>
    <scope>NUCLEOTIDE SEQUENCE [LARGE SCALE GENOMIC DNA]</scope>
    <source>
        <strain evidence="2">cv. 10/8</strain>
        <tissue evidence="1">Leaf</tissue>
    </source>
</reference>
<dbReference type="EMBL" id="LXQA010000507">
    <property type="protein sequence ID" value="MCH79930.1"/>
    <property type="molecule type" value="Genomic_DNA"/>
</dbReference>
<organism evidence="1 2">
    <name type="scientific">Trifolium medium</name>
    <dbReference type="NCBI Taxonomy" id="97028"/>
    <lineage>
        <taxon>Eukaryota</taxon>
        <taxon>Viridiplantae</taxon>
        <taxon>Streptophyta</taxon>
        <taxon>Embryophyta</taxon>
        <taxon>Tracheophyta</taxon>
        <taxon>Spermatophyta</taxon>
        <taxon>Magnoliopsida</taxon>
        <taxon>eudicotyledons</taxon>
        <taxon>Gunneridae</taxon>
        <taxon>Pentapetalae</taxon>
        <taxon>rosids</taxon>
        <taxon>fabids</taxon>
        <taxon>Fabales</taxon>
        <taxon>Fabaceae</taxon>
        <taxon>Papilionoideae</taxon>
        <taxon>50 kb inversion clade</taxon>
        <taxon>NPAAA clade</taxon>
        <taxon>Hologalegina</taxon>
        <taxon>IRL clade</taxon>
        <taxon>Trifolieae</taxon>
        <taxon>Trifolium</taxon>
    </lineage>
</organism>
<gene>
    <name evidence="1" type="ORF">A2U01_0000692</name>
</gene>